<evidence type="ECO:0000256" key="7">
    <source>
        <dbReference type="ARBA" id="ARBA00025769"/>
    </source>
</evidence>
<evidence type="ECO:0000256" key="6">
    <source>
        <dbReference type="ARBA" id="ARBA00022842"/>
    </source>
</evidence>
<evidence type="ECO:0000313" key="9">
    <source>
        <dbReference type="EMBL" id="EFX87265.1"/>
    </source>
</evidence>
<protein>
    <recommendedName>
        <fullName evidence="8">Exonuclease domain-containing protein</fullName>
    </recommendedName>
</protein>
<organism evidence="9 10">
    <name type="scientific">Daphnia pulex</name>
    <name type="common">Water flea</name>
    <dbReference type="NCBI Taxonomy" id="6669"/>
    <lineage>
        <taxon>Eukaryota</taxon>
        <taxon>Metazoa</taxon>
        <taxon>Ecdysozoa</taxon>
        <taxon>Arthropoda</taxon>
        <taxon>Crustacea</taxon>
        <taxon>Branchiopoda</taxon>
        <taxon>Diplostraca</taxon>
        <taxon>Cladocera</taxon>
        <taxon>Anomopoda</taxon>
        <taxon>Daphniidae</taxon>
        <taxon>Daphnia</taxon>
    </lineage>
</organism>
<feature type="domain" description="Exonuclease" evidence="8">
    <location>
        <begin position="10"/>
        <end position="202"/>
    </location>
</feature>
<dbReference type="Proteomes" id="UP000000305">
    <property type="component" value="Unassembled WGS sequence"/>
</dbReference>
<evidence type="ECO:0000256" key="3">
    <source>
        <dbReference type="ARBA" id="ARBA00022723"/>
    </source>
</evidence>
<dbReference type="KEGG" id="dpx:DAPPUDRAFT_312568"/>
<dbReference type="GO" id="GO:0046872">
    <property type="term" value="F:metal ion binding"/>
    <property type="evidence" value="ECO:0007669"/>
    <property type="project" value="UniProtKB-KW"/>
</dbReference>
<keyword evidence="2" id="KW-0540">Nuclease</keyword>
<proteinExistence type="inferred from homology"/>
<keyword evidence="6" id="KW-0460">Magnesium</keyword>
<comment type="cofactor">
    <cofactor evidence="1">
        <name>Mg(2+)</name>
        <dbReference type="ChEBI" id="CHEBI:18420"/>
    </cofactor>
</comment>
<dbReference type="InterPro" id="IPR040393">
    <property type="entry name" value="TREX1/2"/>
</dbReference>
<dbReference type="InterPro" id="IPR013520">
    <property type="entry name" value="Ribonucl_H"/>
</dbReference>
<evidence type="ECO:0000256" key="5">
    <source>
        <dbReference type="ARBA" id="ARBA00022839"/>
    </source>
</evidence>
<dbReference type="InterPro" id="IPR012337">
    <property type="entry name" value="RNaseH-like_sf"/>
</dbReference>
<dbReference type="eggNOG" id="KOG4793">
    <property type="taxonomic scope" value="Eukaryota"/>
</dbReference>
<evidence type="ECO:0000313" key="10">
    <source>
        <dbReference type="Proteomes" id="UP000000305"/>
    </source>
</evidence>
<dbReference type="HOGENOM" id="CLU_067419_1_0_1"/>
<keyword evidence="3" id="KW-0479">Metal-binding</keyword>
<dbReference type="GO" id="GO:0005737">
    <property type="term" value="C:cytoplasm"/>
    <property type="evidence" value="ECO:0000318"/>
    <property type="project" value="GO_Central"/>
</dbReference>
<comment type="similarity">
    <text evidence="7">Belongs to the exonuclease superfamily. TREX family.</text>
</comment>
<dbReference type="AlphaFoldDB" id="E9FZI0"/>
<dbReference type="GO" id="GO:0003676">
    <property type="term" value="F:nucleic acid binding"/>
    <property type="evidence" value="ECO:0007669"/>
    <property type="project" value="InterPro"/>
</dbReference>
<keyword evidence="10" id="KW-1185">Reference proteome</keyword>
<dbReference type="OrthoDB" id="10250935at2759"/>
<dbReference type="PANTHER" id="PTHR13058">
    <property type="entry name" value="THREE PRIME REPAIR EXONUCLEASE 1, 2"/>
    <property type="match status" value="1"/>
</dbReference>
<name>E9FZI0_DAPPU</name>
<evidence type="ECO:0000256" key="2">
    <source>
        <dbReference type="ARBA" id="ARBA00022722"/>
    </source>
</evidence>
<dbReference type="SMART" id="SM00479">
    <property type="entry name" value="EXOIII"/>
    <property type="match status" value="1"/>
</dbReference>
<keyword evidence="5" id="KW-0269">Exonuclease</keyword>
<dbReference type="InParanoid" id="E9FZI0"/>
<evidence type="ECO:0000259" key="8">
    <source>
        <dbReference type="SMART" id="SM00479"/>
    </source>
</evidence>
<gene>
    <name evidence="9" type="ORF">DAPPUDRAFT_312568</name>
</gene>
<evidence type="ECO:0000256" key="4">
    <source>
        <dbReference type="ARBA" id="ARBA00022801"/>
    </source>
</evidence>
<dbReference type="Gene3D" id="3.30.420.10">
    <property type="entry name" value="Ribonuclease H-like superfamily/Ribonuclease H"/>
    <property type="match status" value="1"/>
</dbReference>
<dbReference type="FunFam" id="3.30.420.10:FF:000278">
    <property type="entry name" value="Uncharacterized protein"/>
    <property type="match status" value="1"/>
</dbReference>
<dbReference type="PANTHER" id="PTHR13058:SF19">
    <property type="entry name" value="LD40940P"/>
    <property type="match status" value="1"/>
</dbReference>
<evidence type="ECO:0000256" key="1">
    <source>
        <dbReference type="ARBA" id="ARBA00001946"/>
    </source>
</evidence>
<dbReference type="SUPFAM" id="SSF53098">
    <property type="entry name" value="Ribonuclease H-like"/>
    <property type="match status" value="1"/>
</dbReference>
<dbReference type="Pfam" id="PF00929">
    <property type="entry name" value="RNase_T"/>
    <property type="match status" value="1"/>
</dbReference>
<dbReference type="InterPro" id="IPR036397">
    <property type="entry name" value="RNaseH_sf"/>
</dbReference>
<keyword evidence="4" id="KW-0378">Hydrolase</keyword>
<dbReference type="OMA" id="CIAIMKL"/>
<dbReference type="STRING" id="6669.E9FZI0"/>
<accession>E9FZI0</accession>
<dbReference type="GO" id="GO:0008296">
    <property type="term" value="F:3'-5'-DNA exonuclease activity"/>
    <property type="evidence" value="ECO:0000318"/>
    <property type="project" value="GO_Central"/>
</dbReference>
<dbReference type="EMBL" id="GL732528">
    <property type="protein sequence ID" value="EFX87265.1"/>
    <property type="molecule type" value="Genomic_DNA"/>
</dbReference>
<sequence length="219" mass="24972">MSSHPQAIKSLVFFDLETTGFKDPEITELSFCSIDRSQFLNCQRGEFPRITNRLNLCIKPSKQIEPKASEITKLDNCNLDHQSPFDEDVGNIVLSFLNRLKKPVCLVAHNGFKFDFPILLAEFSRLYGIMDFPSDIFSVDSLAIFRNLSQSPSSPNLKNIRLSFALKNVYYRIYGRDPEERHEAEADVKVLLLSAIATPEEFVDAVDRNAKPFDFVQKS</sequence>
<dbReference type="GO" id="GO:0006308">
    <property type="term" value="P:DNA catabolic process"/>
    <property type="evidence" value="ECO:0000318"/>
    <property type="project" value="GO_Central"/>
</dbReference>
<reference evidence="9 10" key="1">
    <citation type="journal article" date="2011" name="Science">
        <title>The ecoresponsive genome of Daphnia pulex.</title>
        <authorList>
            <person name="Colbourne J.K."/>
            <person name="Pfrender M.E."/>
            <person name="Gilbert D."/>
            <person name="Thomas W.K."/>
            <person name="Tucker A."/>
            <person name="Oakley T.H."/>
            <person name="Tokishita S."/>
            <person name="Aerts A."/>
            <person name="Arnold G.J."/>
            <person name="Basu M.K."/>
            <person name="Bauer D.J."/>
            <person name="Caceres C.E."/>
            <person name="Carmel L."/>
            <person name="Casola C."/>
            <person name="Choi J.H."/>
            <person name="Detter J.C."/>
            <person name="Dong Q."/>
            <person name="Dusheyko S."/>
            <person name="Eads B.D."/>
            <person name="Frohlich T."/>
            <person name="Geiler-Samerotte K.A."/>
            <person name="Gerlach D."/>
            <person name="Hatcher P."/>
            <person name="Jogdeo S."/>
            <person name="Krijgsveld J."/>
            <person name="Kriventseva E.V."/>
            <person name="Kultz D."/>
            <person name="Laforsch C."/>
            <person name="Lindquist E."/>
            <person name="Lopez J."/>
            <person name="Manak J.R."/>
            <person name="Muller J."/>
            <person name="Pangilinan J."/>
            <person name="Patwardhan R.P."/>
            <person name="Pitluck S."/>
            <person name="Pritham E.J."/>
            <person name="Rechtsteiner A."/>
            <person name="Rho M."/>
            <person name="Rogozin I.B."/>
            <person name="Sakarya O."/>
            <person name="Salamov A."/>
            <person name="Schaack S."/>
            <person name="Shapiro H."/>
            <person name="Shiga Y."/>
            <person name="Skalitzky C."/>
            <person name="Smith Z."/>
            <person name="Souvorov A."/>
            <person name="Sung W."/>
            <person name="Tang Z."/>
            <person name="Tsuchiya D."/>
            <person name="Tu H."/>
            <person name="Vos H."/>
            <person name="Wang M."/>
            <person name="Wolf Y.I."/>
            <person name="Yamagata H."/>
            <person name="Yamada T."/>
            <person name="Ye Y."/>
            <person name="Shaw J.R."/>
            <person name="Andrews J."/>
            <person name="Crease T.J."/>
            <person name="Tang H."/>
            <person name="Lucas S.M."/>
            <person name="Robertson H.M."/>
            <person name="Bork P."/>
            <person name="Koonin E.V."/>
            <person name="Zdobnov E.M."/>
            <person name="Grigoriev I.V."/>
            <person name="Lynch M."/>
            <person name="Boore J.L."/>
        </authorList>
    </citation>
    <scope>NUCLEOTIDE SEQUENCE [LARGE SCALE GENOMIC DNA]</scope>
</reference>